<feature type="coiled-coil region" evidence="1">
    <location>
        <begin position="291"/>
        <end position="325"/>
    </location>
</feature>
<accession>A0A3D8REK9</accession>
<evidence type="ECO:0000256" key="2">
    <source>
        <dbReference type="SAM" id="MobiDB-lite"/>
    </source>
</evidence>
<keyword evidence="1" id="KW-0175">Coiled coil</keyword>
<evidence type="ECO:0000256" key="1">
    <source>
        <dbReference type="SAM" id="Coils"/>
    </source>
</evidence>
<dbReference type="RefSeq" id="XP_026601578.1">
    <property type="nucleotide sequence ID" value="XM_026749546.1"/>
</dbReference>
<dbReference type="InterPro" id="IPR052785">
    <property type="entry name" value="Enterotoxin_cmpnt"/>
</dbReference>
<protein>
    <submittedName>
        <fullName evidence="3">Uncharacterized protein</fullName>
    </submittedName>
</protein>
<dbReference type="AlphaFoldDB" id="A0A3D8REK9"/>
<name>A0A3D8REK9_9EURO</name>
<proteinExistence type="predicted"/>
<keyword evidence="4" id="KW-1185">Reference proteome</keyword>
<feature type="coiled-coil region" evidence="1">
    <location>
        <begin position="210"/>
        <end position="262"/>
    </location>
</feature>
<reference evidence="3 4" key="1">
    <citation type="journal article" date="2018" name="IMA Fungus">
        <title>IMA Genome-F 9: Draft genome sequence of Annulohypoxylon stygium, Aspergillus mulundensis, Berkeleyomyces basicola (syn. Thielaviopsis basicola), Ceratocystis smalleyi, two Cercospora beticola strains, Coleophoma cylindrospora, Fusarium fracticaudum, Phialophora cf. hyalina, and Morchella septimelata.</title>
        <authorList>
            <person name="Wingfield B.D."/>
            <person name="Bills G.F."/>
            <person name="Dong Y."/>
            <person name="Huang W."/>
            <person name="Nel W.J."/>
            <person name="Swalarsk-Parry B.S."/>
            <person name="Vaghefi N."/>
            <person name="Wilken P.M."/>
            <person name="An Z."/>
            <person name="de Beer Z.W."/>
            <person name="De Vos L."/>
            <person name="Chen L."/>
            <person name="Duong T.A."/>
            <person name="Gao Y."/>
            <person name="Hammerbacher A."/>
            <person name="Kikkert J.R."/>
            <person name="Li Y."/>
            <person name="Li H."/>
            <person name="Li K."/>
            <person name="Li Q."/>
            <person name="Liu X."/>
            <person name="Ma X."/>
            <person name="Naidoo K."/>
            <person name="Pethybridge S.J."/>
            <person name="Sun J."/>
            <person name="Steenkamp E.T."/>
            <person name="van der Nest M.A."/>
            <person name="van Wyk S."/>
            <person name="Wingfield M.J."/>
            <person name="Xiong C."/>
            <person name="Yue Q."/>
            <person name="Zhang X."/>
        </authorList>
    </citation>
    <scope>NUCLEOTIDE SEQUENCE [LARGE SCALE GENOMIC DNA]</scope>
    <source>
        <strain evidence="3 4">DSM 5745</strain>
    </source>
</reference>
<dbReference type="SUPFAM" id="SSF58100">
    <property type="entry name" value="Bacterial hemolysins"/>
    <property type="match status" value="1"/>
</dbReference>
<dbReference type="CDD" id="cd22656">
    <property type="entry name" value="ClyA_Cry6Aa-like"/>
    <property type="match status" value="1"/>
</dbReference>
<feature type="region of interest" description="Disordered" evidence="2">
    <location>
        <begin position="14"/>
        <end position="36"/>
    </location>
</feature>
<dbReference type="OrthoDB" id="4494488at2759"/>
<dbReference type="EMBL" id="PVWQ01000009">
    <property type="protein sequence ID" value="RDW72358.1"/>
    <property type="molecule type" value="Genomic_DNA"/>
</dbReference>
<dbReference type="Gene3D" id="1.20.1170.10">
    <property type="match status" value="1"/>
</dbReference>
<sequence length="433" mass="49217">MADVLDDPTFFLPTQQTTNRDRFGKNGKSASKESEEDDTVFQFANGDMGALNRFLHGGRVLPLTPETYYQTVGILNQDKLTAKIQSQIQLTLETFKAVHRDCAGFLGDVQQDKRHLWAKGGTEDEFDQMCTWDKMGKVSGEIWSYSKDAGGKVADDSYYVLMLTYCRKFNEATTAGEKEEARTTVVELTESLLDSIEPIQAHIEKIKTALNEFDKACEKNEIDLQSLETNMTDLLNEELGSIEDLQKEIDDQLKKIEADQKIIDNCRYNQEMTAAYVWIPLIGTIAAIAVYEQNQEKIDEYESKIKELQKLMKSENEDIQIHKTLQGNLTSMKNQSSDLRKQIGPARTTVEELGGGWEFMRVQLEYIHDKAAKFEDKIPSMTMTEIQLNSICNAWNGLETYVASYIQTANVVPIEPMSLDAYVRELDQAKKKL</sequence>
<dbReference type="PANTHER" id="PTHR38443:SF2">
    <property type="entry name" value="NON-HEMOLYTIC ENTEROTOXIN LYTIC COMPONENT L1"/>
    <property type="match status" value="1"/>
</dbReference>
<dbReference type="Proteomes" id="UP000256690">
    <property type="component" value="Unassembled WGS sequence"/>
</dbReference>
<evidence type="ECO:0000313" key="3">
    <source>
        <dbReference type="EMBL" id="RDW72358.1"/>
    </source>
</evidence>
<dbReference type="GeneID" id="38117900"/>
<comment type="caution">
    <text evidence="3">The sequence shown here is derived from an EMBL/GenBank/DDBJ whole genome shotgun (WGS) entry which is preliminary data.</text>
</comment>
<evidence type="ECO:0000313" key="4">
    <source>
        <dbReference type="Proteomes" id="UP000256690"/>
    </source>
</evidence>
<gene>
    <name evidence="3" type="ORF">DSM5745_07530</name>
</gene>
<dbReference type="PANTHER" id="PTHR38443">
    <property type="match status" value="1"/>
</dbReference>
<organism evidence="3 4">
    <name type="scientific">Aspergillus mulundensis</name>
    <dbReference type="NCBI Taxonomy" id="1810919"/>
    <lineage>
        <taxon>Eukaryota</taxon>
        <taxon>Fungi</taxon>
        <taxon>Dikarya</taxon>
        <taxon>Ascomycota</taxon>
        <taxon>Pezizomycotina</taxon>
        <taxon>Eurotiomycetes</taxon>
        <taxon>Eurotiomycetidae</taxon>
        <taxon>Eurotiales</taxon>
        <taxon>Aspergillaceae</taxon>
        <taxon>Aspergillus</taxon>
        <taxon>Aspergillus subgen. Nidulantes</taxon>
    </lineage>
</organism>